<proteinExistence type="predicted"/>
<organism evidence="2 3">
    <name type="scientific">Aphanomyces stellatus</name>
    <dbReference type="NCBI Taxonomy" id="120398"/>
    <lineage>
        <taxon>Eukaryota</taxon>
        <taxon>Sar</taxon>
        <taxon>Stramenopiles</taxon>
        <taxon>Oomycota</taxon>
        <taxon>Saprolegniomycetes</taxon>
        <taxon>Saprolegniales</taxon>
        <taxon>Verrucalvaceae</taxon>
        <taxon>Aphanomyces</taxon>
    </lineage>
</organism>
<reference evidence="2 3" key="1">
    <citation type="submission" date="2019-03" db="EMBL/GenBank/DDBJ databases">
        <authorList>
            <person name="Gaulin E."/>
            <person name="Dumas B."/>
        </authorList>
    </citation>
    <scope>NUCLEOTIDE SEQUENCE [LARGE SCALE GENOMIC DNA]</scope>
    <source>
        <strain evidence="2">CBS 568.67</strain>
    </source>
</reference>
<gene>
    <name evidence="2" type="primary">Aste57867_17217</name>
    <name evidence="1" type="ORF">As57867_017158</name>
    <name evidence="2" type="ORF">ASTE57867_17217</name>
</gene>
<reference evidence="1" key="2">
    <citation type="submission" date="2019-06" db="EMBL/GenBank/DDBJ databases">
        <title>Genomics analysis of Aphanomyces spp. identifies a new class of oomycete effector associated with host adaptation.</title>
        <authorList>
            <person name="Gaulin E."/>
        </authorList>
    </citation>
    <scope>NUCLEOTIDE SEQUENCE</scope>
    <source>
        <strain evidence="1">CBS 578.67</strain>
    </source>
</reference>
<keyword evidence="3" id="KW-1185">Reference proteome</keyword>
<evidence type="ECO:0000313" key="1">
    <source>
        <dbReference type="EMBL" id="KAF0691588.1"/>
    </source>
</evidence>
<dbReference type="EMBL" id="VJMH01006058">
    <property type="protein sequence ID" value="KAF0691588.1"/>
    <property type="molecule type" value="Genomic_DNA"/>
</dbReference>
<protein>
    <submittedName>
        <fullName evidence="2">Aste57867_17217 protein</fullName>
    </submittedName>
</protein>
<name>A0A485L8L6_9STRA</name>
<evidence type="ECO:0000313" key="3">
    <source>
        <dbReference type="Proteomes" id="UP000332933"/>
    </source>
</evidence>
<dbReference type="Proteomes" id="UP000332933">
    <property type="component" value="Unassembled WGS sequence"/>
</dbReference>
<evidence type="ECO:0000313" key="2">
    <source>
        <dbReference type="EMBL" id="VFT93974.1"/>
    </source>
</evidence>
<dbReference type="AlphaFoldDB" id="A0A485L8L6"/>
<accession>A0A485L8L6</accession>
<sequence>MTFSFSGITTYPHGFHESVFGSVTQDHMLHVMFDHKMGNPRRVLLAATTWCDERLFRIVLSRSLGPATPVENLLTLAQLHKQLVVAVPSGKARPSMATMTEEAIMDQVHTWGQSHVSKDPSEWTELDMAASSVLATKVLSSWISIMYGVPALLTPRCGGS</sequence>
<dbReference type="EMBL" id="CAADRA010006079">
    <property type="protein sequence ID" value="VFT93974.1"/>
    <property type="molecule type" value="Genomic_DNA"/>
</dbReference>